<sequence>MTLTVWLTFAGTILGSGATGTLTAWMLKRFDRTSVLEQAVRELLLCRLEDLRAEMVARDGIADEDLKGRSQRLYDVYHELGGNGHGTALNDDIQSAPIAPRQSRPTTVGHKQTNKHPTERGNIG</sequence>
<organism evidence="2">
    <name type="scientific">Siphoviridae sp. ctfdk3</name>
    <dbReference type="NCBI Taxonomy" id="2826416"/>
    <lineage>
        <taxon>Viruses</taxon>
        <taxon>Duplodnaviria</taxon>
        <taxon>Heunggongvirae</taxon>
        <taxon>Uroviricota</taxon>
        <taxon>Caudoviricetes</taxon>
    </lineage>
</organism>
<evidence type="ECO:0000313" key="2">
    <source>
        <dbReference type="EMBL" id="DAD94612.1"/>
    </source>
</evidence>
<dbReference type="EMBL" id="BK015178">
    <property type="protein sequence ID" value="DAD94612.1"/>
    <property type="molecule type" value="Genomic_DNA"/>
</dbReference>
<accession>A0A8S5NJS5</accession>
<proteinExistence type="predicted"/>
<protein>
    <submittedName>
        <fullName evidence="2">Minor structural protein</fullName>
    </submittedName>
</protein>
<feature type="region of interest" description="Disordered" evidence="1">
    <location>
        <begin position="86"/>
        <end position="124"/>
    </location>
</feature>
<evidence type="ECO:0000256" key="1">
    <source>
        <dbReference type="SAM" id="MobiDB-lite"/>
    </source>
</evidence>
<reference evidence="2" key="1">
    <citation type="journal article" date="2021" name="Proc. Natl. Acad. Sci. U.S.A.">
        <title>A Catalog of Tens of Thousands of Viruses from Human Metagenomes Reveals Hidden Associations with Chronic Diseases.</title>
        <authorList>
            <person name="Tisza M.J."/>
            <person name="Buck C.B."/>
        </authorList>
    </citation>
    <scope>NUCLEOTIDE SEQUENCE</scope>
    <source>
        <strain evidence="2">Ctfdk3</strain>
    </source>
</reference>
<name>A0A8S5NJS5_9CAUD</name>